<feature type="region of interest" description="Disordered" evidence="3">
    <location>
        <begin position="1"/>
        <end position="191"/>
    </location>
</feature>
<keyword evidence="5" id="KW-1185">Reference proteome</keyword>
<dbReference type="PROSITE" id="PS00354">
    <property type="entry name" value="HMGI_Y"/>
    <property type="match status" value="1"/>
</dbReference>
<reference evidence="4 5" key="1">
    <citation type="journal article" date="2015" name="Genome Biol.">
        <title>Comparative genomics of Steinernema reveals deeply conserved gene regulatory networks.</title>
        <authorList>
            <person name="Dillman A.R."/>
            <person name="Macchietto M."/>
            <person name="Porter C.F."/>
            <person name="Rogers A."/>
            <person name="Williams B."/>
            <person name="Antoshechkin I."/>
            <person name="Lee M.M."/>
            <person name="Goodwin Z."/>
            <person name="Lu X."/>
            <person name="Lewis E.E."/>
            <person name="Goodrich-Blair H."/>
            <person name="Stock S.P."/>
            <person name="Adams B.J."/>
            <person name="Sternberg P.W."/>
            <person name="Mortazavi A."/>
        </authorList>
    </citation>
    <scope>NUCLEOTIDE SEQUENCE [LARGE SCALE GENOMIC DNA]</scope>
    <source>
        <strain evidence="4 5">ALL</strain>
    </source>
</reference>
<feature type="compositionally biased region" description="Polar residues" evidence="3">
    <location>
        <begin position="11"/>
        <end position="33"/>
    </location>
</feature>
<sequence>MRGRLIYGDSGMSTEVETNGATKSPSPRPTSESGSDDAAVVQEIAPVEAEAPKRGRGRPRKGEEKPKPAPAPKTVAGRRGRPAKVPAKPLPERSDDENEISSIESPSDEDSEPLTKKRRGRPPKTKAAGSSSNKPTGRPRGRPRKNTAKSNGAHKDDESSNGDDRAEFNNNDEEEPVVAKRGRGRPKKNAA</sequence>
<gene>
    <name evidence="4" type="ORF">L596_025013</name>
</gene>
<dbReference type="GO" id="GO:0006355">
    <property type="term" value="P:regulation of DNA-templated transcription"/>
    <property type="evidence" value="ECO:0007669"/>
    <property type="project" value="InterPro"/>
</dbReference>
<dbReference type="SMART" id="SM00384">
    <property type="entry name" value="AT_hook"/>
    <property type="match status" value="5"/>
</dbReference>
<evidence type="ECO:0000256" key="3">
    <source>
        <dbReference type="SAM" id="MobiDB-lite"/>
    </source>
</evidence>
<dbReference type="Pfam" id="PF02178">
    <property type="entry name" value="AT_hook"/>
    <property type="match status" value="5"/>
</dbReference>
<feature type="compositionally biased region" description="Basic and acidic residues" evidence="3">
    <location>
        <begin position="153"/>
        <end position="167"/>
    </location>
</feature>
<evidence type="ECO:0000313" key="5">
    <source>
        <dbReference type="Proteomes" id="UP000298663"/>
    </source>
</evidence>
<proteinExistence type="predicted"/>
<dbReference type="GO" id="GO:0003677">
    <property type="term" value="F:DNA binding"/>
    <property type="evidence" value="ECO:0007669"/>
    <property type="project" value="InterPro"/>
</dbReference>
<dbReference type="EMBL" id="AZBU02000009">
    <property type="protein sequence ID" value="TKR64490.1"/>
    <property type="molecule type" value="Genomic_DNA"/>
</dbReference>
<evidence type="ECO:0000313" key="4">
    <source>
        <dbReference type="EMBL" id="TKR64490.1"/>
    </source>
</evidence>
<dbReference type="InterPro" id="IPR000637">
    <property type="entry name" value="HMGI/Y_DNA-bd_CS"/>
</dbReference>
<organism evidence="4 5">
    <name type="scientific">Steinernema carpocapsae</name>
    <name type="common">Entomopathogenic nematode</name>
    <dbReference type="NCBI Taxonomy" id="34508"/>
    <lineage>
        <taxon>Eukaryota</taxon>
        <taxon>Metazoa</taxon>
        <taxon>Ecdysozoa</taxon>
        <taxon>Nematoda</taxon>
        <taxon>Chromadorea</taxon>
        <taxon>Rhabditida</taxon>
        <taxon>Tylenchina</taxon>
        <taxon>Panagrolaimomorpha</taxon>
        <taxon>Strongyloidoidea</taxon>
        <taxon>Steinernematidae</taxon>
        <taxon>Steinernema</taxon>
    </lineage>
</organism>
<reference evidence="4 5" key="2">
    <citation type="journal article" date="2019" name="G3 (Bethesda)">
        <title>Hybrid Assembly of the Genome of the Entomopathogenic Nematode Steinernema carpocapsae Identifies the X-Chromosome.</title>
        <authorList>
            <person name="Serra L."/>
            <person name="Macchietto M."/>
            <person name="Macias-Munoz A."/>
            <person name="McGill C.J."/>
            <person name="Rodriguez I.M."/>
            <person name="Rodriguez B."/>
            <person name="Murad R."/>
            <person name="Mortazavi A."/>
        </authorList>
    </citation>
    <scope>NUCLEOTIDE SEQUENCE [LARGE SCALE GENOMIC DNA]</scope>
    <source>
        <strain evidence="4 5">ALL</strain>
    </source>
</reference>
<keyword evidence="2" id="KW-0539">Nucleus</keyword>
<dbReference type="STRING" id="34508.A0A4U5M6I9"/>
<evidence type="ECO:0000256" key="2">
    <source>
        <dbReference type="ARBA" id="ARBA00023242"/>
    </source>
</evidence>
<dbReference type="InterPro" id="IPR017956">
    <property type="entry name" value="AT_hook_DNA-bd_motif"/>
</dbReference>
<protein>
    <submittedName>
        <fullName evidence="4">Uncharacterized protein</fullName>
    </submittedName>
</protein>
<dbReference type="PRINTS" id="PR00929">
    <property type="entry name" value="ATHOOK"/>
</dbReference>
<dbReference type="GO" id="GO:0005634">
    <property type="term" value="C:nucleus"/>
    <property type="evidence" value="ECO:0007669"/>
    <property type="project" value="UniProtKB-SubCell"/>
</dbReference>
<feature type="compositionally biased region" description="Basic residues" evidence="3">
    <location>
        <begin position="180"/>
        <end position="191"/>
    </location>
</feature>
<comment type="caution">
    <text evidence="4">The sequence shown here is derived from an EMBL/GenBank/DDBJ whole genome shotgun (WGS) entry which is preliminary data.</text>
</comment>
<name>A0A4U5M6I9_STECR</name>
<dbReference type="Proteomes" id="UP000298663">
    <property type="component" value="Unassembled WGS sequence"/>
</dbReference>
<dbReference type="AlphaFoldDB" id="A0A4U5M6I9"/>
<accession>A0A4U5M6I9</accession>
<comment type="subcellular location">
    <subcellularLocation>
        <location evidence="1">Nucleus</location>
    </subcellularLocation>
</comment>
<evidence type="ECO:0000256" key="1">
    <source>
        <dbReference type="ARBA" id="ARBA00004123"/>
    </source>
</evidence>
<feature type="compositionally biased region" description="Basic residues" evidence="3">
    <location>
        <begin position="137"/>
        <end position="147"/>
    </location>
</feature>